<evidence type="ECO:0000256" key="1">
    <source>
        <dbReference type="SAM" id="Phobius"/>
    </source>
</evidence>
<dbReference type="Pfam" id="PF20151">
    <property type="entry name" value="DUF6533"/>
    <property type="match status" value="1"/>
</dbReference>
<dbReference type="EMBL" id="KV417582">
    <property type="protein sequence ID" value="KZP17502.1"/>
    <property type="molecule type" value="Genomic_DNA"/>
</dbReference>
<keyword evidence="1" id="KW-0812">Transmembrane</keyword>
<reference evidence="3 4" key="1">
    <citation type="journal article" date="2016" name="Mol. Biol. Evol.">
        <title>Comparative Genomics of Early-Diverging Mushroom-Forming Fungi Provides Insights into the Origins of Lignocellulose Decay Capabilities.</title>
        <authorList>
            <person name="Nagy L.G."/>
            <person name="Riley R."/>
            <person name="Tritt A."/>
            <person name="Adam C."/>
            <person name="Daum C."/>
            <person name="Floudas D."/>
            <person name="Sun H."/>
            <person name="Yadav J.S."/>
            <person name="Pangilinan J."/>
            <person name="Larsson K.H."/>
            <person name="Matsuura K."/>
            <person name="Barry K."/>
            <person name="Labutti K."/>
            <person name="Kuo R."/>
            <person name="Ohm R.A."/>
            <person name="Bhattacharya S.S."/>
            <person name="Shirouzu T."/>
            <person name="Yoshinaga Y."/>
            <person name="Martin F.M."/>
            <person name="Grigoriev I.V."/>
            <person name="Hibbett D.S."/>
        </authorList>
    </citation>
    <scope>NUCLEOTIDE SEQUENCE [LARGE SCALE GENOMIC DNA]</scope>
    <source>
        <strain evidence="3 4">CBS 109695</strain>
    </source>
</reference>
<feature type="transmembrane region" description="Helical" evidence="1">
    <location>
        <begin position="99"/>
        <end position="119"/>
    </location>
</feature>
<sequence length="329" mass="36389">MTSSATSLPLLPNPNTPMAHLTPSAAHSYQVSAYIYLVSVGILTWDWLMAMPDEYRVLSRGRMSASKIVYVSSRVFTLGFCLCSAILQVAPMRNCQSLIYAISVLTILALNTNNILFLFRIRAVYGNSRWVNAFFGFWYLVVLGTSLGVPFVMHAAHIGPTNYCLEAGVPIWTTSTMFANMINDTLVCLAISYRITSKSIGGEGWRSALRCFFRGDGAPRVAKDLLRNGQLCYLATIVLSVLQIILTFATEYVATLTISVIALENIMTCRVHRSVILSLMADGEHHHDTPFALSTIISGTPMTLMEHAFDTKNQFERRSGRAEAMSDMA</sequence>
<keyword evidence="4" id="KW-1185">Reference proteome</keyword>
<organism evidence="3 4">
    <name type="scientific">Athelia psychrophila</name>
    <dbReference type="NCBI Taxonomy" id="1759441"/>
    <lineage>
        <taxon>Eukaryota</taxon>
        <taxon>Fungi</taxon>
        <taxon>Dikarya</taxon>
        <taxon>Basidiomycota</taxon>
        <taxon>Agaricomycotina</taxon>
        <taxon>Agaricomycetes</taxon>
        <taxon>Agaricomycetidae</taxon>
        <taxon>Atheliales</taxon>
        <taxon>Atheliaceae</taxon>
        <taxon>Athelia</taxon>
    </lineage>
</organism>
<dbReference type="InterPro" id="IPR045340">
    <property type="entry name" value="DUF6533"/>
</dbReference>
<dbReference type="Proteomes" id="UP000076532">
    <property type="component" value="Unassembled WGS sequence"/>
</dbReference>
<keyword evidence="1" id="KW-1133">Transmembrane helix</keyword>
<evidence type="ECO:0000259" key="2">
    <source>
        <dbReference type="Pfam" id="PF20151"/>
    </source>
</evidence>
<feature type="transmembrane region" description="Helical" evidence="1">
    <location>
        <begin position="68"/>
        <end position="87"/>
    </location>
</feature>
<feature type="transmembrane region" description="Helical" evidence="1">
    <location>
        <begin position="131"/>
        <end position="153"/>
    </location>
</feature>
<gene>
    <name evidence="3" type="ORF">FIBSPDRAFT_864942</name>
</gene>
<dbReference type="OrthoDB" id="3193253at2759"/>
<feature type="domain" description="DUF6533" evidence="2">
    <location>
        <begin position="34"/>
        <end position="78"/>
    </location>
</feature>
<feature type="transmembrane region" description="Helical" evidence="1">
    <location>
        <begin position="31"/>
        <end position="48"/>
    </location>
</feature>
<feature type="transmembrane region" description="Helical" evidence="1">
    <location>
        <begin position="233"/>
        <end position="263"/>
    </location>
</feature>
<accession>A0A166G614</accession>
<dbReference type="AlphaFoldDB" id="A0A166G614"/>
<proteinExistence type="predicted"/>
<keyword evidence="1" id="KW-0472">Membrane</keyword>
<evidence type="ECO:0000313" key="4">
    <source>
        <dbReference type="Proteomes" id="UP000076532"/>
    </source>
</evidence>
<protein>
    <recommendedName>
        <fullName evidence="2">DUF6533 domain-containing protein</fullName>
    </recommendedName>
</protein>
<dbReference type="STRING" id="436010.A0A166G614"/>
<name>A0A166G614_9AGAM</name>
<evidence type="ECO:0000313" key="3">
    <source>
        <dbReference type="EMBL" id="KZP17502.1"/>
    </source>
</evidence>